<dbReference type="InterPro" id="IPR050190">
    <property type="entry name" value="UPF0213_domain"/>
</dbReference>
<organism evidence="3 4">
    <name type="scientific">Adhaeribacter terreus</name>
    <dbReference type="NCBI Taxonomy" id="529703"/>
    <lineage>
        <taxon>Bacteria</taxon>
        <taxon>Pseudomonadati</taxon>
        <taxon>Bacteroidota</taxon>
        <taxon>Cytophagia</taxon>
        <taxon>Cytophagales</taxon>
        <taxon>Hymenobacteraceae</taxon>
        <taxon>Adhaeribacter</taxon>
    </lineage>
</organism>
<comment type="caution">
    <text evidence="3">The sequence shown here is derived from an EMBL/GenBank/DDBJ whole genome shotgun (WGS) entry which is preliminary data.</text>
</comment>
<dbReference type="PROSITE" id="PS50164">
    <property type="entry name" value="GIY_YIG"/>
    <property type="match status" value="1"/>
</dbReference>
<evidence type="ECO:0000256" key="1">
    <source>
        <dbReference type="ARBA" id="ARBA00007435"/>
    </source>
</evidence>
<dbReference type="RefSeq" id="WP_378017944.1">
    <property type="nucleotide sequence ID" value="NZ_JBHSKT010000007.1"/>
</dbReference>
<dbReference type="SUPFAM" id="SSF82771">
    <property type="entry name" value="GIY-YIG endonuclease"/>
    <property type="match status" value="1"/>
</dbReference>
<gene>
    <name evidence="3" type="ORF">ACFPIB_13270</name>
</gene>
<comment type="similarity">
    <text evidence="1">Belongs to the UPF0213 family.</text>
</comment>
<dbReference type="PANTHER" id="PTHR34477:SF5">
    <property type="entry name" value="BSL5627 PROTEIN"/>
    <property type="match status" value="1"/>
</dbReference>
<reference evidence="4" key="1">
    <citation type="journal article" date="2019" name="Int. J. Syst. Evol. Microbiol.">
        <title>The Global Catalogue of Microorganisms (GCM) 10K type strain sequencing project: providing services to taxonomists for standard genome sequencing and annotation.</title>
        <authorList>
            <consortium name="The Broad Institute Genomics Platform"/>
            <consortium name="The Broad Institute Genome Sequencing Center for Infectious Disease"/>
            <person name="Wu L."/>
            <person name="Ma J."/>
        </authorList>
    </citation>
    <scope>NUCLEOTIDE SEQUENCE [LARGE SCALE GENOMIC DNA]</scope>
    <source>
        <strain evidence="4">KACC 12602</strain>
    </source>
</reference>
<evidence type="ECO:0000313" key="4">
    <source>
        <dbReference type="Proteomes" id="UP001596161"/>
    </source>
</evidence>
<dbReference type="Pfam" id="PF01541">
    <property type="entry name" value="GIY-YIG"/>
    <property type="match status" value="1"/>
</dbReference>
<dbReference type="PANTHER" id="PTHR34477">
    <property type="entry name" value="UPF0213 PROTEIN YHBQ"/>
    <property type="match status" value="1"/>
</dbReference>
<dbReference type="Proteomes" id="UP001596161">
    <property type="component" value="Unassembled WGS sequence"/>
</dbReference>
<proteinExistence type="inferred from homology"/>
<feature type="domain" description="GIY-YIG" evidence="2">
    <location>
        <begin position="4"/>
        <end position="82"/>
    </location>
</feature>
<name>A0ABW0EE81_9BACT</name>
<evidence type="ECO:0000313" key="3">
    <source>
        <dbReference type="EMBL" id="MFC5271588.1"/>
    </source>
</evidence>
<keyword evidence="4" id="KW-1185">Reference proteome</keyword>
<accession>A0ABW0EE81</accession>
<dbReference type="EMBL" id="JBHSKT010000007">
    <property type="protein sequence ID" value="MFC5271588.1"/>
    <property type="molecule type" value="Genomic_DNA"/>
</dbReference>
<dbReference type="Gene3D" id="3.40.1440.10">
    <property type="entry name" value="GIY-YIG endonuclease"/>
    <property type="match status" value="1"/>
</dbReference>
<dbReference type="InterPro" id="IPR000305">
    <property type="entry name" value="GIY-YIG_endonuc"/>
</dbReference>
<protein>
    <submittedName>
        <fullName evidence="3">GIY-YIG nuclease family protein</fullName>
    </submittedName>
</protein>
<sequence>MKGLHFFVYILTNPNKTVLYTGVTNDLEIRLAQHYQNRGDKSSFTGKYHCYKLLYFETFPGIEQAIAREKEIKGWTRAKKEALIASTNPNWEFLKV</sequence>
<dbReference type="InterPro" id="IPR035901">
    <property type="entry name" value="GIY-YIG_endonuc_sf"/>
</dbReference>
<evidence type="ECO:0000259" key="2">
    <source>
        <dbReference type="PROSITE" id="PS50164"/>
    </source>
</evidence>
<dbReference type="CDD" id="cd10448">
    <property type="entry name" value="GIY-YIG_unchar_3"/>
    <property type="match status" value="1"/>
</dbReference>